<comment type="caution">
    <text evidence="2">The sequence shown here is derived from an EMBL/GenBank/DDBJ whole genome shotgun (WGS) entry which is preliminary data.</text>
</comment>
<sequence>MGTILLVILLGIVLVGVGWVVK</sequence>
<feature type="non-terminal residue" evidence="2">
    <location>
        <position position="22"/>
    </location>
</feature>
<keyword evidence="1" id="KW-0472">Membrane</keyword>
<protein>
    <submittedName>
        <fullName evidence="2">Uncharacterized protein</fullName>
    </submittedName>
</protein>
<accession>A0A391NWQ5</accession>
<dbReference type="EMBL" id="BDIP01009239">
    <property type="protein sequence ID" value="GCA64970.1"/>
    <property type="molecule type" value="Genomic_DNA"/>
</dbReference>
<evidence type="ECO:0000256" key="1">
    <source>
        <dbReference type="SAM" id="Phobius"/>
    </source>
</evidence>
<evidence type="ECO:0000313" key="3">
    <source>
        <dbReference type="Proteomes" id="UP000265618"/>
    </source>
</evidence>
<keyword evidence="1" id="KW-1133">Transmembrane helix</keyword>
<gene>
    <name evidence="2" type="ORF">KIPB_015883</name>
</gene>
<name>A0A391NWQ5_9EUKA</name>
<proteinExistence type="predicted"/>
<evidence type="ECO:0000313" key="2">
    <source>
        <dbReference type="EMBL" id="GCA64970.1"/>
    </source>
</evidence>
<feature type="transmembrane region" description="Helical" evidence="1">
    <location>
        <begin position="6"/>
        <end position="21"/>
    </location>
</feature>
<dbReference type="Proteomes" id="UP000265618">
    <property type="component" value="Unassembled WGS sequence"/>
</dbReference>
<keyword evidence="1" id="KW-0812">Transmembrane</keyword>
<organism evidence="2 3">
    <name type="scientific">Kipferlia bialata</name>
    <dbReference type="NCBI Taxonomy" id="797122"/>
    <lineage>
        <taxon>Eukaryota</taxon>
        <taxon>Metamonada</taxon>
        <taxon>Carpediemonas-like organisms</taxon>
        <taxon>Kipferlia</taxon>
    </lineage>
</organism>
<keyword evidence="3" id="KW-1185">Reference proteome</keyword>
<dbReference type="AlphaFoldDB" id="A0A391NWQ5"/>
<reference evidence="2 3" key="1">
    <citation type="journal article" date="2018" name="PLoS ONE">
        <title>The draft genome of Kipferlia bialata reveals reductive genome evolution in fornicate parasites.</title>
        <authorList>
            <person name="Tanifuji G."/>
            <person name="Takabayashi S."/>
            <person name="Kume K."/>
            <person name="Takagi M."/>
            <person name="Nakayama T."/>
            <person name="Kamikawa R."/>
            <person name="Inagaki Y."/>
            <person name="Hashimoto T."/>
        </authorList>
    </citation>
    <scope>NUCLEOTIDE SEQUENCE [LARGE SCALE GENOMIC DNA]</scope>
    <source>
        <strain evidence="2">NY0173</strain>
    </source>
</reference>